<dbReference type="SUPFAM" id="SSF48452">
    <property type="entry name" value="TPR-like"/>
    <property type="match status" value="1"/>
</dbReference>
<dbReference type="NCBIfam" id="NF033920">
    <property type="entry name" value="C39_PA2778_fam"/>
    <property type="match status" value="1"/>
</dbReference>
<sequence length="321" mass="33923">MSHAQGRRRLLHALAAPCIASLAGCTSLTPPMTAALQAQAPAGLPPRVELAGVPFFADDSTLCGPATLAGVLQAAGFAATPAELAPQVYLPAREGSLQPEMLAAAARHGALATRMAPELLALLRELAAGTPVLVLVNLALPFWPRWHYAVLVGYDLGRGELRLHSGMDGHASWPMATFEHTWARSGHWAMAVTPPSRLPATAELPASREAVLALQRVQGAAASLPAWRAAAARWPQDLVLGMGLGNSLYARGDKAEAASQFEALAARLDSAAAWNNLAQVRWELGQPEAARQAAQQAWRRAEQAEPAWADAVGQTLRQVNP</sequence>
<feature type="chain" id="PRO_5046844772" evidence="1">
    <location>
        <begin position="24"/>
        <end position="321"/>
    </location>
</feature>
<dbReference type="InterPro" id="IPR039564">
    <property type="entry name" value="Peptidase_C39-like"/>
</dbReference>
<keyword evidence="1" id="KW-0732">Signal</keyword>
<accession>A0ABN1KLW1</accession>
<evidence type="ECO:0000259" key="2">
    <source>
        <dbReference type="Pfam" id="PF13529"/>
    </source>
</evidence>
<dbReference type="PROSITE" id="PS51318">
    <property type="entry name" value="TAT"/>
    <property type="match status" value="1"/>
</dbReference>
<reference evidence="3 4" key="1">
    <citation type="journal article" date="2019" name="Int. J. Syst. Evol. Microbiol.">
        <title>The Global Catalogue of Microorganisms (GCM) 10K type strain sequencing project: providing services to taxonomists for standard genome sequencing and annotation.</title>
        <authorList>
            <consortium name="The Broad Institute Genomics Platform"/>
            <consortium name="The Broad Institute Genome Sequencing Center for Infectious Disease"/>
            <person name="Wu L."/>
            <person name="Ma J."/>
        </authorList>
    </citation>
    <scope>NUCLEOTIDE SEQUENCE [LARGE SCALE GENOMIC DNA]</scope>
    <source>
        <strain evidence="3 4">JCM 15503</strain>
    </source>
</reference>
<dbReference type="InterPro" id="IPR011990">
    <property type="entry name" value="TPR-like_helical_dom_sf"/>
</dbReference>
<dbReference type="EMBL" id="BAAAEW010000052">
    <property type="protein sequence ID" value="GAA0770734.1"/>
    <property type="molecule type" value="Genomic_DNA"/>
</dbReference>
<feature type="signal peptide" evidence="1">
    <location>
        <begin position="1"/>
        <end position="23"/>
    </location>
</feature>
<dbReference type="InterPro" id="IPR006311">
    <property type="entry name" value="TAT_signal"/>
</dbReference>
<keyword evidence="4" id="KW-1185">Reference proteome</keyword>
<protein>
    <submittedName>
        <fullName evidence="3">PA2778 family cysteine peptidase</fullName>
    </submittedName>
</protein>
<organism evidence="3 4">
    <name type="scientific">Ideonella azotifigens</name>
    <dbReference type="NCBI Taxonomy" id="513160"/>
    <lineage>
        <taxon>Bacteria</taxon>
        <taxon>Pseudomonadati</taxon>
        <taxon>Pseudomonadota</taxon>
        <taxon>Betaproteobacteria</taxon>
        <taxon>Burkholderiales</taxon>
        <taxon>Sphaerotilaceae</taxon>
        <taxon>Ideonella</taxon>
    </lineage>
</organism>
<proteinExistence type="predicted"/>
<comment type="caution">
    <text evidence="3">The sequence shown here is derived from an EMBL/GenBank/DDBJ whole genome shotgun (WGS) entry which is preliminary data.</text>
</comment>
<dbReference type="Pfam" id="PF13529">
    <property type="entry name" value="Peptidase_C39_2"/>
    <property type="match status" value="1"/>
</dbReference>
<dbReference type="Gene3D" id="3.90.70.10">
    <property type="entry name" value="Cysteine proteinases"/>
    <property type="match status" value="1"/>
</dbReference>
<dbReference type="Gene3D" id="1.25.40.10">
    <property type="entry name" value="Tetratricopeptide repeat domain"/>
    <property type="match status" value="1"/>
</dbReference>
<feature type="domain" description="Peptidase C39-like" evidence="2">
    <location>
        <begin position="59"/>
        <end position="157"/>
    </location>
</feature>
<dbReference type="Proteomes" id="UP001500279">
    <property type="component" value="Unassembled WGS sequence"/>
</dbReference>
<evidence type="ECO:0000256" key="1">
    <source>
        <dbReference type="SAM" id="SignalP"/>
    </source>
</evidence>
<evidence type="ECO:0000313" key="4">
    <source>
        <dbReference type="Proteomes" id="UP001500279"/>
    </source>
</evidence>
<dbReference type="PROSITE" id="PS51257">
    <property type="entry name" value="PROKAR_LIPOPROTEIN"/>
    <property type="match status" value="1"/>
</dbReference>
<gene>
    <name evidence="3" type="ORF">GCM10009107_62700</name>
</gene>
<name>A0ABN1KLW1_9BURK</name>
<evidence type="ECO:0000313" key="3">
    <source>
        <dbReference type="EMBL" id="GAA0770734.1"/>
    </source>
</evidence>